<dbReference type="GO" id="GO:0006508">
    <property type="term" value="P:proteolysis"/>
    <property type="evidence" value="ECO:0007669"/>
    <property type="project" value="InterPro"/>
</dbReference>
<dbReference type="GeneID" id="37226142"/>
<evidence type="ECO:0000256" key="1">
    <source>
        <dbReference type="ARBA" id="ARBA00022729"/>
    </source>
</evidence>
<dbReference type="GO" id="GO:0004252">
    <property type="term" value="F:serine-type endopeptidase activity"/>
    <property type="evidence" value="ECO:0007669"/>
    <property type="project" value="InterPro"/>
</dbReference>
<keyword evidence="2" id="KW-0865">Zymogen</keyword>
<evidence type="ECO:0000256" key="2">
    <source>
        <dbReference type="ARBA" id="ARBA00023145"/>
    </source>
</evidence>
<evidence type="ECO:0008006" key="5">
    <source>
        <dbReference type="Google" id="ProtNLM"/>
    </source>
</evidence>
<dbReference type="AlphaFoldDB" id="A0A395H9B5"/>
<name>A0A395H9B5_9EURO</name>
<dbReference type="STRING" id="1448316.A0A395H9B5"/>
<protein>
    <recommendedName>
        <fullName evidence="5">Peptidase S8/S53 domain-containing protein</fullName>
    </recommendedName>
</protein>
<dbReference type="VEuPathDB" id="FungiDB:BO80DRAFT_442603"/>
<keyword evidence="1" id="KW-0732">Signal</keyword>
<dbReference type="SUPFAM" id="SSF52743">
    <property type="entry name" value="Subtilisin-like"/>
    <property type="match status" value="1"/>
</dbReference>
<dbReference type="RefSeq" id="XP_025577805.1">
    <property type="nucleotide sequence ID" value="XM_025721277.1"/>
</dbReference>
<reference evidence="3 4" key="1">
    <citation type="submission" date="2018-02" db="EMBL/GenBank/DDBJ databases">
        <title>The genomes of Aspergillus section Nigri reveals drivers in fungal speciation.</title>
        <authorList>
            <consortium name="DOE Joint Genome Institute"/>
            <person name="Vesth T.C."/>
            <person name="Nybo J."/>
            <person name="Theobald S."/>
            <person name="Brandl J."/>
            <person name="Frisvad J.C."/>
            <person name="Nielsen K.F."/>
            <person name="Lyhne E.K."/>
            <person name="Kogle M.E."/>
            <person name="Kuo A."/>
            <person name="Riley R."/>
            <person name="Clum A."/>
            <person name="Nolan M."/>
            <person name="Lipzen A."/>
            <person name="Salamov A."/>
            <person name="Henrissat B."/>
            <person name="Wiebenga A."/>
            <person name="De vries R.P."/>
            <person name="Grigoriev I.V."/>
            <person name="Mortensen U.H."/>
            <person name="Andersen M.R."/>
            <person name="Baker S.E."/>
        </authorList>
    </citation>
    <scope>NUCLEOTIDE SEQUENCE [LARGE SCALE GENOMIC DNA]</scope>
    <source>
        <strain evidence="3 4">CBS 121593</strain>
    </source>
</reference>
<evidence type="ECO:0000313" key="4">
    <source>
        <dbReference type="Proteomes" id="UP000249402"/>
    </source>
</evidence>
<keyword evidence="4" id="KW-1185">Reference proteome</keyword>
<dbReference type="InterPro" id="IPR036852">
    <property type="entry name" value="Peptidase_S8/S53_dom_sf"/>
</dbReference>
<dbReference type="EMBL" id="KZ824427">
    <property type="protein sequence ID" value="RAL03478.1"/>
    <property type="molecule type" value="Genomic_DNA"/>
</dbReference>
<gene>
    <name evidence="3" type="ORF">BO80DRAFT_442603</name>
</gene>
<organism evidence="3 4">
    <name type="scientific">Aspergillus ibericus CBS 121593</name>
    <dbReference type="NCBI Taxonomy" id="1448316"/>
    <lineage>
        <taxon>Eukaryota</taxon>
        <taxon>Fungi</taxon>
        <taxon>Dikarya</taxon>
        <taxon>Ascomycota</taxon>
        <taxon>Pezizomycotina</taxon>
        <taxon>Eurotiomycetes</taxon>
        <taxon>Eurotiomycetidae</taxon>
        <taxon>Eurotiales</taxon>
        <taxon>Aspergillaceae</taxon>
        <taxon>Aspergillus</taxon>
        <taxon>Aspergillus subgen. Circumdati</taxon>
    </lineage>
</organism>
<accession>A0A395H9B5</accession>
<dbReference type="OrthoDB" id="4505576at2759"/>
<proteinExistence type="predicted"/>
<sequence>MPRPRNEPSNPKSAAKAINHAIDSQADIISMSWSPSIIRLGGPKQTGQIMDQVGSPNNVDYTCPGDGVSTERWGPGEIRETHSLTGSSVATALAAGLAALILYCAQVRLALSEGEERPTASASLGKLRTPEGMRTAFDTMRNEDRYLAVWKAFGKTDPFSSSRVRDDVVRVATTLSP</sequence>
<dbReference type="Proteomes" id="UP000249402">
    <property type="component" value="Unassembled WGS sequence"/>
</dbReference>
<evidence type="ECO:0000313" key="3">
    <source>
        <dbReference type="EMBL" id="RAL03478.1"/>
    </source>
</evidence>